<evidence type="ECO:0000313" key="2">
    <source>
        <dbReference type="Proteomes" id="UP000478052"/>
    </source>
</evidence>
<comment type="caution">
    <text evidence="1">The sequence shown here is derived from an EMBL/GenBank/DDBJ whole genome shotgun (WGS) entry which is preliminary data.</text>
</comment>
<dbReference type="AlphaFoldDB" id="A0A6G0W2N2"/>
<dbReference type="OrthoDB" id="8064681at2759"/>
<sequence>MNYGNLQGIKLDYIGKIRSEALSVDDFHDILLMCNDKENNFVQYAGIPPGHYYSKEQLAILKRLIKSQ</sequence>
<gene>
    <name evidence="1" type="ORF">FWK35_00032726</name>
</gene>
<dbReference type="EMBL" id="VUJU01009705">
    <property type="protein sequence ID" value="KAF0718205.1"/>
    <property type="molecule type" value="Genomic_DNA"/>
</dbReference>
<dbReference type="Proteomes" id="UP000478052">
    <property type="component" value="Unassembled WGS sequence"/>
</dbReference>
<proteinExistence type="predicted"/>
<keyword evidence="2" id="KW-1185">Reference proteome</keyword>
<reference evidence="1 2" key="1">
    <citation type="submission" date="2019-08" db="EMBL/GenBank/DDBJ databases">
        <title>Whole genome of Aphis craccivora.</title>
        <authorList>
            <person name="Voronova N.V."/>
            <person name="Shulinski R.S."/>
            <person name="Bandarenka Y.V."/>
            <person name="Zhorov D.G."/>
            <person name="Warner D."/>
        </authorList>
    </citation>
    <scope>NUCLEOTIDE SEQUENCE [LARGE SCALE GENOMIC DNA]</scope>
    <source>
        <strain evidence="1">180601</strain>
        <tissue evidence="1">Whole Body</tissue>
    </source>
</reference>
<name>A0A6G0W2N2_APHCR</name>
<protein>
    <submittedName>
        <fullName evidence="1">Uncharacterized protein</fullName>
    </submittedName>
</protein>
<organism evidence="1 2">
    <name type="scientific">Aphis craccivora</name>
    <name type="common">Cowpea aphid</name>
    <dbReference type="NCBI Taxonomy" id="307492"/>
    <lineage>
        <taxon>Eukaryota</taxon>
        <taxon>Metazoa</taxon>
        <taxon>Ecdysozoa</taxon>
        <taxon>Arthropoda</taxon>
        <taxon>Hexapoda</taxon>
        <taxon>Insecta</taxon>
        <taxon>Pterygota</taxon>
        <taxon>Neoptera</taxon>
        <taxon>Paraneoptera</taxon>
        <taxon>Hemiptera</taxon>
        <taxon>Sternorrhyncha</taxon>
        <taxon>Aphidomorpha</taxon>
        <taxon>Aphidoidea</taxon>
        <taxon>Aphididae</taxon>
        <taxon>Aphidini</taxon>
        <taxon>Aphis</taxon>
        <taxon>Aphis</taxon>
    </lineage>
</organism>
<accession>A0A6G0W2N2</accession>
<evidence type="ECO:0000313" key="1">
    <source>
        <dbReference type="EMBL" id="KAF0718205.1"/>
    </source>
</evidence>